<dbReference type="Proteomes" id="UP000440694">
    <property type="component" value="Unassembled WGS sequence"/>
</dbReference>
<dbReference type="InterPro" id="IPR002579">
    <property type="entry name" value="Met_Sox_Rdtase_MsrB_dom"/>
</dbReference>
<gene>
    <name evidence="9" type="primary">msrB</name>
    <name evidence="9" type="ORF">GIW81_02525</name>
</gene>
<evidence type="ECO:0000313" key="10">
    <source>
        <dbReference type="Proteomes" id="UP000440694"/>
    </source>
</evidence>
<evidence type="ECO:0000313" key="9">
    <source>
        <dbReference type="EMBL" id="MTD93206.1"/>
    </source>
</evidence>
<dbReference type="EC" id="1.8.4.12" evidence="3"/>
<dbReference type="PANTHER" id="PTHR10173:SF52">
    <property type="entry name" value="METHIONINE-R-SULFOXIDE REDUCTASE B1"/>
    <property type="match status" value="1"/>
</dbReference>
<evidence type="ECO:0000256" key="1">
    <source>
        <dbReference type="ARBA" id="ARBA00001947"/>
    </source>
</evidence>
<comment type="catalytic activity">
    <reaction evidence="7">
        <text>L-methionyl-[protein] + [thioredoxin]-disulfide + H2O = L-methionyl-(R)-S-oxide-[protein] + [thioredoxin]-dithiol</text>
        <dbReference type="Rhea" id="RHEA:24164"/>
        <dbReference type="Rhea" id="RHEA-COMP:10698"/>
        <dbReference type="Rhea" id="RHEA-COMP:10700"/>
        <dbReference type="Rhea" id="RHEA-COMP:12313"/>
        <dbReference type="Rhea" id="RHEA-COMP:12314"/>
        <dbReference type="ChEBI" id="CHEBI:15377"/>
        <dbReference type="ChEBI" id="CHEBI:16044"/>
        <dbReference type="ChEBI" id="CHEBI:29950"/>
        <dbReference type="ChEBI" id="CHEBI:45764"/>
        <dbReference type="ChEBI" id="CHEBI:50058"/>
        <dbReference type="EC" id="1.8.4.12"/>
    </reaction>
</comment>
<evidence type="ECO:0000256" key="3">
    <source>
        <dbReference type="ARBA" id="ARBA00012499"/>
    </source>
</evidence>
<dbReference type="GO" id="GO:0030091">
    <property type="term" value="P:protein repair"/>
    <property type="evidence" value="ECO:0007669"/>
    <property type="project" value="InterPro"/>
</dbReference>
<comment type="cofactor">
    <cofactor evidence="1">
        <name>Zn(2+)</name>
        <dbReference type="ChEBI" id="CHEBI:29105"/>
    </cofactor>
</comment>
<sequence>MSDEPMPKDEAGWRKQLTPEQYRILREKGTEPPFTGEHLHTEADGTFTCAACGNPLFASDTKFDSGTGWPSFDEALPGAVEYHTDNSHGMARTEITCARCGSHLGHVFDDGPTASGKRYCINSVCLNLDEKS</sequence>
<evidence type="ECO:0000256" key="7">
    <source>
        <dbReference type="ARBA" id="ARBA00048488"/>
    </source>
</evidence>
<evidence type="ECO:0000256" key="2">
    <source>
        <dbReference type="ARBA" id="ARBA00007174"/>
    </source>
</evidence>
<dbReference type="SUPFAM" id="SSF51316">
    <property type="entry name" value="Mss4-like"/>
    <property type="match status" value="1"/>
</dbReference>
<keyword evidence="6 9" id="KW-0560">Oxidoreductase</keyword>
<dbReference type="FunFam" id="2.170.150.20:FF:000001">
    <property type="entry name" value="Peptide methionine sulfoxide reductase MsrB"/>
    <property type="match status" value="1"/>
</dbReference>
<dbReference type="GO" id="GO:0005737">
    <property type="term" value="C:cytoplasm"/>
    <property type="evidence" value="ECO:0007669"/>
    <property type="project" value="TreeGrafter"/>
</dbReference>
<dbReference type="PROSITE" id="PS51790">
    <property type="entry name" value="MSRB"/>
    <property type="match status" value="1"/>
</dbReference>
<keyword evidence="10" id="KW-1185">Reference proteome</keyword>
<proteinExistence type="inferred from homology"/>
<dbReference type="InterPro" id="IPR011057">
    <property type="entry name" value="Mss4-like_sf"/>
</dbReference>
<keyword evidence="5" id="KW-0862">Zinc</keyword>
<evidence type="ECO:0000256" key="4">
    <source>
        <dbReference type="ARBA" id="ARBA00022723"/>
    </source>
</evidence>
<dbReference type="Gene3D" id="2.170.150.20">
    <property type="entry name" value="Peptide methionine sulfoxide reductase"/>
    <property type="match status" value="1"/>
</dbReference>
<dbReference type="GO" id="GO:0033743">
    <property type="term" value="F:peptide-methionine (R)-S-oxide reductase activity"/>
    <property type="evidence" value="ECO:0007669"/>
    <property type="project" value="UniProtKB-EC"/>
</dbReference>
<dbReference type="NCBIfam" id="TIGR00357">
    <property type="entry name" value="peptide-methionine (R)-S-oxide reductase MsrB"/>
    <property type="match status" value="1"/>
</dbReference>
<feature type="domain" description="MsrB" evidence="8">
    <location>
        <begin position="10"/>
        <end position="131"/>
    </location>
</feature>
<comment type="caution">
    <text evidence="9">The sequence shown here is derived from an EMBL/GenBank/DDBJ whole genome shotgun (WGS) entry which is preliminary data.</text>
</comment>
<dbReference type="GO" id="GO:0046872">
    <property type="term" value="F:metal ion binding"/>
    <property type="evidence" value="ECO:0007669"/>
    <property type="project" value="UniProtKB-KW"/>
</dbReference>
<reference evidence="9 10" key="1">
    <citation type="submission" date="2019-11" db="EMBL/GenBank/DDBJ databases">
        <title>Identification of a novel strain.</title>
        <authorList>
            <person name="Xu Q."/>
            <person name="Wang G."/>
        </authorList>
    </citation>
    <scope>NUCLEOTIDE SEQUENCE [LARGE SCALE GENOMIC DNA]</scope>
    <source>
        <strain evidence="10">xq</strain>
    </source>
</reference>
<evidence type="ECO:0000259" key="8">
    <source>
        <dbReference type="PROSITE" id="PS51790"/>
    </source>
</evidence>
<evidence type="ECO:0000256" key="6">
    <source>
        <dbReference type="ARBA" id="ARBA00023002"/>
    </source>
</evidence>
<accession>A0A6I3KGB2</accession>
<dbReference type="GO" id="GO:0006979">
    <property type="term" value="P:response to oxidative stress"/>
    <property type="evidence" value="ECO:0007669"/>
    <property type="project" value="InterPro"/>
</dbReference>
<dbReference type="AlphaFoldDB" id="A0A6I3KGB2"/>
<dbReference type="EMBL" id="WMBQ01000001">
    <property type="protein sequence ID" value="MTD93206.1"/>
    <property type="molecule type" value="Genomic_DNA"/>
</dbReference>
<dbReference type="RefSeq" id="WP_154737765.1">
    <property type="nucleotide sequence ID" value="NZ_WMBQ01000001.1"/>
</dbReference>
<keyword evidence="4" id="KW-0479">Metal-binding</keyword>
<evidence type="ECO:0000256" key="5">
    <source>
        <dbReference type="ARBA" id="ARBA00022833"/>
    </source>
</evidence>
<name>A0A6I3KGB2_9HYPH</name>
<dbReference type="InterPro" id="IPR028427">
    <property type="entry name" value="Met_Sox_Rdtase_MsrB"/>
</dbReference>
<dbReference type="PANTHER" id="PTHR10173">
    <property type="entry name" value="METHIONINE SULFOXIDE REDUCTASE"/>
    <property type="match status" value="1"/>
</dbReference>
<organism evidence="9 10">
    <name type="scientific">Hyphomicrobium album</name>
    <dbReference type="NCBI Taxonomy" id="2665159"/>
    <lineage>
        <taxon>Bacteria</taxon>
        <taxon>Pseudomonadati</taxon>
        <taxon>Pseudomonadota</taxon>
        <taxon>Alphaproteobacteria</taxon>
        <taxon>Hyphomicrobiales</taxon>
        <taxon>Hyphomicrobiaceae</taxon>
        <taxon>Hyphomicrobium</taxon>
    </lineage>
</organism>
<comment type="similarity">
    <text evidence="2">Belongs to the MsrB Met sulfoxide reductase family.</text>
</comment>
<protein>
    <recommendedName>
        <fullName evidence="3">peptide-methionine (R)-S-oxide reductase</fullName>
        <ecNumber evidence="3">1.8.4.12</ecNumber>
    </recommendedName>
</protein>
<dbReference type="Pfam" id="PF01641">
    <property type="entry name" value="SelR"/>
    <property type="match status" value="1"/>
</dbReference>